<accession>A0A835TL58</accession>
<proteinExistence type="predicted"/>
<evidence type="ECO:0000313" key="2">
    <source>
        <dbReference type="Proteomes" id="UP000657918"/>
    </source>
</evidence>
<dbReference type="EMBL" id="JADGMS010000001">
    <property type="protein sequence ID" value="KAF9690226.1"/>
    <property type="molecule type" value="Genomic_DNA"/>
</dbReference>
<protein>
    <submittedName>
        <fullName evidence="1">Uncharacterized protein</fullName>
    </submittedName>
</protein>
<gene>
    <name evidence="1" type="ORF">SADUNF_Sadunf01G0173500</name>
</gene>
<reference evidence="1 2" key="1">
    <citation type="submission" date="2020-10" db="EMBL/GenBank/DDBJ databases">
        <title>Plant Genome Project.</title>
        <authorList>
            <person name="Zhang R.-G."/>
        </authorList>
    </citation>
    <scope>NUCLEOTIDE SEQUENCE [LARGE SCALE GENOMIC DNA]</scope>
    <source>
        <strain evidence="1">FAFU-HL-1</strain>
        <tissue evidence="1">Leaf</tissue>
    </source>
</reference>
<keyword evidence="2" id="KW-1185">Reference proteome</keyword>
<dbReference type="AlphaFoldDB" id="A0A835TL58"/>
<name>A0A835TL58_9ROSI</name>
<evidence type="ECO:0000313" key="1">
    <source>
        <dbReference type="EMBL" id="KAF9690226.1"/>
    </source>
</evidence>
<organism evidence="1 2">
    <name type="scientific">Salix dunnii</name>
    <dbReference type="NCBI Taxonomy" id="1413687"/>
    <lineage>
        <taxon>Eukaryota</taxon>
        <taxon>Viridiplantae</taxon>
        <taxon>Streptophyta</taxon>
        <taxon>Embryophyta</taxon>
        <taxon>Tracheophyta</taxon>
        <taxon>Spermatophyta</taxon>
        <taxon>Magnoliopsida</taxon>
        <taxon>eudicotyledons</taxon>
        <taxon>Gunneridae</taxon>
        <taxon>Pentapetalae</taxon>
        <taxon>rosids</taxon>
        <taxon>fabids</taxon>
        <taxon>Malpighiales</taxon>
        <taxon>Salicaceae</taxon>
        <taxon>Saliceae</taxon>
        <taxon>Salix</taxon>
    </lineage>
</organism>
<sequence>MCRELWQFNTRSTTMSTYLRIDCRHLLSRIFVANPTQRIMAALYKIHDCVHISQDSLQTSPLSHICCKSNPGMY</sequence>
<comment type="caution">
    <text evidence="1">The sequence shown here is derived from an EMBL/GenBank/DDBJ whole genome shotgun (WGS) entry which is preliminary data.</text>
</comment>
<dbReference type="Proteomes" id="UP000657918">
    <property type="component" value="Unassembled WGS sequence"/>
</dbReference>